<sequence>MSFTRVDLAKASQLIQAGAQIVDTRDEASFLHAHVKGALSLARVGVNGLLNHLDQQQPVLVYCYHGMSSQQVAAYLGQMGFSSVYSMDGGFEHWRVSQPVVSGNE</sequence>
<dbReference type="SUPFAM" id="SSF52821">
    <property type="entry name" value="Rhodanese/Cell cycle control phosphatase"/>
    <property type="match status" value="1"/>
</dbReference>
<organism evidence="4 6">
    <name type="scientific">Pseudobowmanella zhangzhouensis</name>
    <dbReference type="NCBI Taxonomy" id="1537679"/>
    <lineage>
        <taxon>Bacteria</taxon>
        <taxon>Pseudomonadati</taxon>
        <taxon>Pseudomonadota</taxon>
        <taxon>Gammaproteobacteria</taxon>
        <taxon>Alteromonadales</taxon>
        <taxon>Alteromonadaceae</taxon>
    </lineage>
</organism>
<dbReference type="InterPro" id="IPR023695">
    <property type="entry name" value="Thiosulf_sulfurTrfase"/>
</dbReference>
<dbReference type="CDD" id="cd01444">
    <property type="entry name" value="GlpE_ST"/>
    <property type="match status" value="1"/>
</dbReference>
<dbReference type="Pfam" id="PF00581">
    <property type="entry name" value="Rhodanese"/>
    <property type="match status" value="1"/>
</dbReference>
<dbReference type="RefSeq" id="WP_131259524.1">
    <property type="nucleotide sequence ID" value="NZ_JBHSUS010000001.1"/>
</dbReference>
<dbReference type="EC" id="2.8.1.1" evidence="4"/>
<name>A0ABW1XFS2_9ALTE</name>
<dbReference type="GO" id="GO:0004792">
    <property type="term" value="F:thiosulfate-cyanide sulfurtransferase activity"/>
    <property type="evidence" value="ECO:0007669"/>
    <property type="project" value="UniProtKB-EC"/>
</dbReference>
<evidence type="ECO:0000313" key="6">
    <source>
        <dbReference type="Proteomes" id="UP001596364"/>
    </source>
</evidence>
<dbReference type="Gene3D" id="3.40.250.10">
    <property type="entry name" value="Rhodanese-like domain"/>
    <property type="match status" value="1"/>
</dbReference>
<evidence type="ECO:0000313" key="4">
    <source>
        <dbReference type="EMBL" id="MFC6438584.1"/>
    </source>
</evidence>
<evidence type="ECO:0000256" key="1">
    <source>
        <dbReference type="ARBA" id="ARBA00022490"/>
    </source>
</evidence>
<proteinExistence type="predicted"/>
<dbReference type="InterPro" id="IPR001763">
    <property type="entry name" value="Rhodanese-like_dom"/>
</dbReference>
<dbReference type="PROSITE" id="PS50206">
    <property type="entry name" value="RHODANESE_3"/>
    <property type="match status" value="1"/>
</dbReference>
<keyword evidence="2 4" id="KW-0808">Transferase</keyword>
<dbReference type="PANTHER" id="PTHR43031:SF6">
    <property type="entry name" value="THIOSULFATE SULFURTRANSFERASE GLPE"/>
    <property type="match status" value="1"/>
</dbReference>
<dbReference type="PANTHER" id="PTHR43031">
    <property type="entry name" value="FAD-DEPENDENT OXIDOREDUCTASE"/>
    <property type="match status" value="1"/>
</dbReference>
<dbReference type="SMART" id="SM00450">
    <property type="entry name" value="RHOD"/>
    <property type="match status" value="1"/>
</dbReference>
<dbReference type="NCBIfam" id="NF001195">
    <property type="entry name" value="PRK00162.1"/>
    <property type="match status" value="1"/>
</dbReference>
<keyword evidence="1" id="KW-0963">Cytoplasm</keyword>
<dbReference type="EMBL" id="JBHSUS010000001">
    <property type="protein sequence ID" value="MFC6438584.1"/>
    <property type="molecule type" value="Genomic_DNA"/>
</dbReference>
<dbReference type="InterPro" id="IPR036873">
    <property type="entry name" value="Rhodanese-like_dom_sf"/>
</dbReference>
<gene>
    <name evidence="4" type="primary">glpE</name>
    <name evidence="4" type="ORF">ACFP85_00210</name>
    <name evidence="5" type="ORF">ACFP85_16515</name>
</gene>
<evidence type="ECO:0000313" key="5">
    <source>
        <dbReference type="EMBL" id="MFC6441751.1"/>
    </source>
</evidence>
<dbReference type="InterPro" id="IPR050229">
    <property type="entry name" value="GlpE_sulfurtransferase"/>
</dbReference>
<accession>A0ABW1XFS2</accession>
<comment type="caution">
    <text evidence="4">The sequence shown here is derived from an EMBL/GenBank/DDBJ whole genome shotgun (WGS) entry which is preliminary data.</text>
</comment>
<feature type="domain" description="Rhodanese" evidence="3">
    <location>
        <begin position="15"/>
        <end position="102"/>
    </location>
</feature>
<reference evidence="6" key="2">
    <citation type="journal article" date="2019" name="Int. J. Syst. Evol. Microbiol.">
        <title>The Global Catalogue of Microorganisms (GCM) 10K type strain sequencing project: providing services to taxonomists for standard genome sequencing and annotation.</title>
        <authorList>
            <consortium name="The Broad Institute Genomics Platform"/>
            <consortium name="The Broad Institute Genome Sequencing Center for Infectious Disease"/>
            <person name="Wu L."/>
            <person name="Ma J."/>
        </authorList>
    </citation>
    <scope>NUCLEOTIDE SEQUENCE [LARGE SCALE GENOMIC DNA]</scope>
    <source>
        <strain evidence="6">CGMCC 1.16031</strain>
    </source>
</reference>
<dbReference type="EMBL" id="JBHSUS010000001">
    <property type="protein sequence ID" value="MFC6441751.1"/>
    <property type="molecule type" value="Genomic_DNA"/>
</dbReference>
<dbReference type="Proteomes" id="UP001596364">
    <property type="component" value="Unassembled WGS sequence"/>
</dbReference>
<keyword evidence="6" id="KW-1185">Reference proteome</keyword>
<reference evidence="4" key="1">
    <citation type="journal article" date="2014" name="Int. J. Syst. Evol. Microbiol.">
        <title>Complete genome of a new Firmicutes species belonging to the dominant human colonic microbiota ('Ruminococcus bicirculans') reveals two chromosomes and a selective capacity to utilize plant glucans.</title>
        <authorList>
            <consortium name="NISC Comparative Sequencing Program"/>
            <person name="Wegmann U."/>
            <person name="Louis P."/>
            <person name="Goesmann A."/>
            <person name="Henrissat B."/>
            <person name="Duncan S.H."/>
            <person name="Flint H.J."/>
        </authorList>
    </citation>
    <scope>NUCLEOTIDE SEQUENCE</scope>
    <source>
        <strain evidence="4">KCTC 42143</strain>
    </source>
</reference>
<evidence type="ECO:0000256" key="2">
    <source>
        <dbReference type="ARBA" id="ARBA00022679"/>
    </source>
</evidence>
<evidence type="ECO:0000259" key="3">
    <source>
        <dbReference type="PROSITE" id="PS50206"/>
    </source>
</evidence>
<protein>
    <submittedName>
        <fullName evidence="4">Thiosulfate sulfurtransferase GlpE</fullName>
        <ecNumber evidence="4">2.8.1.1</ecNumber>
    </submittedName>
</protein>
<reference evidence="4" key="3">
    <citation type="submission" date="2024-09" db="EMBL/GenBank/DDBJ databases">
        <authorList>
            <person name="Sun Q."/>
            <person name="Mori K."/>
        </authorList>
    </citation>
    <scope>NUCLEOTIDE SEQUENCE</scope>
    <source>
        <strain evidence="4">KCTC 42143</strain>
    </source>
</reference>